<evidence type="ECO:0000313" key="3">
    <source>
        <dbReference type="Proteomes" id="UP001150925"/>
    </source>
</evidence>
<feature type="non-terminal residue" evidence="2">
    <location>
        <position position="228"/>
    </location>
</feature>
<gene>
    <name evidence="2" type="ORF">IWQ62_006315</name>
</gene>
<keyword evidence="3" id="KW-1185">Reference proteome</keyword>
<organism evidence="2 3">
    <name type="scientific">Dispira parvispora</name>
    <dbReference type="NCBI Taxonomy" id="1520584"/>
    <lineage>
        <taxon>Eukaryota</taxon>
        <taxon>Fungi</taxon>
        <taxon>Fungi incertae sedis</taxon>
        <taxon>Zoopagomycota</taxon>
        <taxon>Kickxellomycotina</taxon>
        <taxon>Dimargaritomycetes</taxon>
        <taxon>Dimargaritales</taxon>
        <taxon>Dimargaritaceae</taxon>
        <taxon>Dispira</taxon>
    </lineage>
</organism>
<feature type="region of interest" description="Disordered" evidence="1">
    <location>
        <begin position="21"/>
        <end position="51"/>
    </location>
</feature>
<dbReference type="AlphaFoldDB" id="A0A9W8AI12"/>
<evidence type="ECO:0000313" key="2">
    <source>
        <dbReference type="EMBL" id="KAJ1952022.1"/>
    </source>
</evidence>
<feature type="region of interest" description="Disordered" evidence="1">
    <location>
        <begin position="204"/>
        <end position="228"/>
    </location>
</feature>
<protein>
    <submittedName>
        <fullName evidence="2">Uncharacterized protein</fullName>
    </submittedName>
</protein>
<dbReference type="OrthoDB" id="5648918at2759"/>
<dbReference type="Proteomes" id="UP001150925">
    <property type="component" value="Unassembled WGS sequence"/>
</dbReference>
<name>A0A9W8AI12_9FUNG</name>
<sequence>MVLSIGFPSLHIIESALLSSTVPKSEEESKNSVPIQSTKRNHPDAFQPESISPHTQRWLATKAHHLQREFRQAGLHKHPECEQEQVAIGKRLEARCYTIDRARNLQRQAILAELEAELEFIHSTFLEEKKQLRGAMLDSLLESEMRVKDWLRSVNDNVTKRRKTTVSRPPTRSGKDTLEHTLLHMEDIDNPALDADWETIRRRASGNSSQRDAKPRAYLEYGLPQGLR</sequence>
<accession>A0A9W8AI12</accession>
<evidence type="ECO:0000256" key="1">
    <source>
        <dbReference type="SAM" id="MobiDB-lite"/>
    </source>
</evidence>
<reference evidence="2" key="1">
    <citation type="submission" date="2022-07" db="EMBL/GenBank/DDBJ databases">
        <title>Phylogenomic reconstructions and comparative analyses of Kickxellomycotina fungi.</title>
        <authorList>
            <person name="Reynolds N.K."/>
            <person name="Stajich J.E."/>
            <person name="Barry K."/>
            <person name="Grigoriev I.V."/>
            <person name="Crous P."/>
            <person name="Smith M.E."/>
        </authorList>
    </citation>
    <scope>NUCLEOTIDE SEQUENCE</scope>
    <source>
        <strain evidence="2">RSA 1196</strain>
    </source>
</reference>
<comment type="caution">
    <text evidence="2">The sequence shown here is derived from an EMBL/GenBank/DDBJ whole genome shotgun (WGS) entry which is preliminary data.</text>
</comment>
<dbReference type="EMBL" id="JANBPY010003338">
    <property type="protein sequence ID" value="KAJ1952022.1"/>
    <property type="molecule type" value="Genomic_DNA"/>
</dbReference>
<proteinExistence type="predicted"/>